<keyword evidence="6" id="KW-0503">Monooxygenase</keyword>
<dbReference type="OrthoDB" id="1470350at2759"/>
<dbReference type="InterPro" id="IPR001128">
    <property type="entry name" value="Cyt_P450"/>
</dbReference>
<reference evidence="9" key="1">
    <citation type="submission" date="2015-02" db="EMBL/GenBank/DDBJ databases">
        <title>Genome sequencing for Strongylocentrotus purpuratus.</title>
        <authorList>
            <person name="Murali S."/>
            <person name="Liu Y."/>
            <person name="Vee V."/>
            <person name="English A."/>
            <person name="Wang M."/>
            <person name="Skinner E."/>
            <person name="Han Y."/>
            <person name="Muzny D.M."/>
            <person name="Worley K.C."/>
            <person name="Gibbs R.A."/>
        </authorList>
    </citation>
    <scope>NUCLEOTIDE SEQUENCE</scope>
</reference>
<dbReference type="GO" id="GO:0020037">
    <property type="term" value="F:heme binding"/>
    <property type="evidence" value="ECO:0007669"/>
    <property type="project" value="InterPro"/>
</dbReference>
<dbReference type="RefSeq" id="XP_030835598.1">
    <property type="nucleotide sequence ID" value="XM_030979738.1"/>
</dbReference>
<dbReference type="Proteomes" id="UP000007110">
    <property type="component" value="Unassembled WGS sequence"/>
</dbReference>
<dbReference type="InParanoid" id="A0A7M7NET4"/>
<dbReference type="GeneID" id="579739"/>
<dbReference type="PANTHER" id="PTHR24291">
    <property type="entry name" value="CYTOCHROME P450 FAMILY 4"/>
    <property type="match status" value="1"/>
</dbReference>
<dbReference type="InterPro" id="IPR017972">
    <property type="entry name" value="Cyt_P450_CS"/>
</dbReference>
<dbReference type="GO" id="GO:0005789">
    <property type="term" value="C:endoplasmic reticulum membrane"/>
    <property type="evidence" value="ECO:0007669"/>
    <property type="project" value="UniProtKB-SubCell"/>
</dbReference>
<dbReference type="InterPro" id="IPR002401">
    <property type="entry name" value="Cyt_P450_E_grp-I"/>
</dbReference>
<evidence type="ECO:0008006" key="10">
    <source>
        <dbReference type="Google" id="ProtNLM"/>
    </source>
</evidence>
<keyword evidence="9" id="KW-1185">Reference proteome</keyword>
<evidence type="ECO:0000256" key="5">
    <source>
        <dbReference type="PIRSR" id="PIRSR602401-1"/>
    </source>
</evidence>
<proteinExistence type="inferred from homology"/>
<keyword evidence="5 6" id="KW-0479">Metal-binding</keyword>
<keyword evidence="6" id="KW-0560">Oxidoreductase</keyword>
<feature type="binding site" description="axial binding residue" evidence="5">
    <location>
        <position position="448"/>
    </location>
    <ligand>
        <name>heme</name>
        <dbReference type="ChEBI" id="CHEBI:30413"/>
    </ligand>
    <ligandPart>
        <name>Fe</name>
        <dbReference type="ChEBI" id="CHEBI:18248"/>
    </ligandPart>
</feature>
<accession>A0A7M7NET4</accession>
<comment type="subcellular location">
    <subcellularLocation>
        <location evidence="1">Endoplasmic reticulum membrane</location>
    </subcellularLocation>
</comment>
<dbReference type="Pfam" id="PF00067">
    <property type="entry name" value="p450"/>
    <property type="match status" value="1"/>
</dbReference>
<dbReference type="KEGG" id="spu:579739"/>
<keyword evidence="7" id="KW-0812">Transmembrane</keyword>
<keyword evidence="3" id="KW-0256">Endoplasmic reticulum</keyword>
<dbReference type="GO" id="GO:0005506">
    <property type="term" value="F:iron ion binding"/>
    <property type="evidence" value="ECO:0007669"/>
    <property type="project" value="InterPro"/>
</dbReference>
<dbReference type="PROSITE" id="PS00086">
    <property type="entry name" value="CYTOCHROME_P450"/>
    <property type="match status" value="1"/>
</dbReference>
<organism evidence="8 9">
    <name type="scientific">Strongylocentrotus purpuratus</name>
    <name type="common">Purple sea urchin</name>
    <dbReference type="NCBI Taxonomy" id="7668"/>
    <lineage>
        <taxon>Eukaryota</taxon>
        <taxon>Metazoa</taxon>
        <taxon>Echinodermata</taxon>
        <taxon>Eleutherozoa</taxon>
        <taxon>Echinozoa</taxon>
        <taxon>Echinoidea</taxon>
        <taxon>Euechinoidea</taxon>
        <taxon>Echinacea</taxon>
        <taxon>Camarodonta</taxon>
        <taxon>Echinidea</taxon>
        <taxon>Strongylocentrotidae</taxon>
        <taxon>Strongylocentrotus</taxon>
    </lineage>
</organism>
<dbReference type="Gene3D" id="1.10.630.10">
    <property type="entry name" value="Cytochrome P450"/>
    <property type="match status" value="1"/>
</dbReference>
<keyword evidence="5 6" id="KW-0408">Iron</keyword>
<dbReference type="FunCoup" id="A0A7M7NET4">
    <property type="interactions" value="437"/>
</dbReference>
<dbReference type="OMA" id="CDVFAEN"/>
<evidence type="ECO:0000313" key="8">
    <source>
        <dbReference type="EnsemblMetazoa" id="XP_030835599"/>
    </source>
</evidence>
<dbReference type="RefSeq" id="XP_030835599.1">
    <property type="nucleotide sequence ID" value="XM_030979739.1"/>
</dbReference>
<keyword evidence="5 6" id="KW-0349">Heme</keyword>
<keyword evidence="7" id="KW-1133">Transmembrane helix</keyword>
<evidence type="ECO:0000313" key="9">
    <source>
        <dbReference type="Proteomes" id="UP000007110"/>
    </source>
</evidence>
<evidence type="ECO:0000256" key="1">
    <source>
        <dbReference type="ARBA" id="ARBA00004586"/>
    </source>
</evidence>
<comment type="similarity">
    <text evidence="2 6">Belongs to the cytochrome P450 family.</text>
</comment>
<keyword evidence="4 7" id="KW-0472">Membrane</keyword>
<dbReference type="GO" id="GO:0004497">
    <property type="term" value="F:monooxygenase activity"/>
    <property type="evidence" value="ECO:0007669"/>
    <property type="project" value="UniProtKB-KW"/>
</dbReference>
<dbReference type="InterPro" id="IPR036396">
    <property type="entry name" value="Cyt_P450_sf"/>
</dbReference>
<evidence type="ECO:0000256" key="2">
    <source>
        <dbReference type="ARBA" id="ARBA00010617"/>
    </source>
</evidence>
<evidence type="ECO:0000256" key="6">
    <source>
        <dbReference type="RuleBase" id="RU000461"/>
    </source>
</evidence>
<dbReference type="PANTHER" id="PTHR24291:SF189">
    <property type="entry name" value="CYTOCHROME P450 4C3-RELATED"/>
    <property type="match status" value="1"/>
</dbReference>
<dbReference type="InterPro" id="IPR050196">
    <property type="entry name" value="Cytochrome_P450_Monoox"/>
</dbReference>
<dbReference type="PRINTS" id="PR00385">
    <property type="entry name" value="P450"/>
</dbReference>
<feature type="transmembrane region" description="Helical" evidence="7">
    <location>
        <begin position="6"/>
        <end position="26"/>
    </location>
</feature>
<dbReference type="PRINTS" id="PR00463">
    <property type="entry name" value="EP450I"/>
</dbReference>
<protein>
    <recommendedName>
        <fullName evidence="10">Cytochrome P450</fullName>
    </recommendedName>
</protein>
<dbReference type="EnsemblMetazoa" id="XM_030979738">
    <property type="protein sequence ID" value="XP_030835598"/>
    <property type="gene ID" value="LOC579739"/>
</dbReference>
<evidence type="ECO:0000256" key="3">
    <source>
        <dbReference type="ARBA" id="ARBA00022824"/>
    </source>
</evidence>
<name>A0A7M7NET4_STRPU</name>
<sequence>MAIGIGIIAFIMALVAIVTVPLLKFIRLWIVFNKFHGPPAIPLLGNALQFKQDPNELVEQVSSWVEEYRTKSKGLMRLWLGPFPVLFIYNPHEVEQILSSSRHIKKGFVYSFLEPWLGLGLLTSTGKKWFHRRKMLTPTFHFAILHNFIEVFDEQSNTLCQKFGEHAQKQDLVNICPLVTLCVLDIISETAMGKQLHAQDESNNDYVNAVMRMSDIIQQRQKKPWFWPDPLFDNTKSGKEHAQCLQILHKMTNTLIDERSKEENQKVDSNDNDGSKRRIAFLDLLLKMQRDDPSFTKSDIREEVDTFMFEGHDTTAALASWAMFLIGHHTRVQKKLHQELDSVFGDSDRPVTADDLQKLPYLTCVLKETLRIFPSVPIVGRDLQEDCIIDGKLAPRGTLLIIAIGSLHRDPTQFPEPLMFDPDRFLPEFSSKRHPFSYVPFSAGPRNCIGQRFALMEDKVLLANVLRCFSLESTQSLKDTMPIAELILRPSEGIHMKITPRKGISNLDSQLLQRKQNNQRSRLVTV</sequence>
<evidence type="ECO:0000256" key="4">
    <source>
        <dbReference type="ARBA" id="ARBA00023136"/>
    </source>
</evidence>
<comment type="cofactor">
    <cofactor evidence="5">
        <name>heme</name>
        <dbReference type="ChEBI" id="CHEBI:30413"/>
    </cofactor>
</comment>
<reference evidence="8" key="2">
    <citation type="submission" date="2021-01" db="UniProtKB">
        <authorList>
            <consortium name="EnsemblMetazoa"/>
        </authorList>
    </citation>
    <scope>IDENTIFICATION</scope>
</reference>
<dbReference type="EnsemblMetazoa" id="XM_030979739">
    <property type="protein sequence ID" value="XP_030835599"/>
    <property type="gene ID" value="LOC579739"/>
</dbReference>
<evidence type="ECO:0000256" key="7">
    <source>
        <dbReference type="SAM" id="Phobius"/>
    </source>
</evidence>
<dbReference type="GO" id="GO:0016705">
    <property type="term" value="F:oxidoreductase activity, acting on paired donors, with incorporation or reduction of molecular oxygen"/>
    <property type="evidence" value="ECO:0007669"/>
    <property type="project" value="InterPro"/>
</dbReference>
<dbReference type="AlphaFoldDB" id="A0A7M7NET4"/>
<dbReference type="SUPFAM" id="SSF48264">
    <property type="entry name" value="Cytochrome P450"/>
    <property type="match status" value="1"/>
</dbReference>